<gene>
    <name evidence="1" type="ORF">ACFFJC_10840</name>
</gene>
<comment type="caution">
    <text evidence="1">The sequence shown here is derived from an EMBL/GenBank/DDBJ whole genome shotgun (WGS) entry which is preliminary data.</text>
</comment>
<protein>
    <submittedName>
        <fullName evidence="1">Uncharacterized protein</fullName>
    </submittedName>
</protein>
<accession>A0ABV6CVM4</accession>
<evidence type="ECO:0000313" key="2">
    <source>
        <dbReference type="Proteomes" id="UP001589798"/>
    </source>
</evidence>
<dbReference type="Proteomes" id="UP001589798">
    <property type="component" value="Unassembled WGS sequence"/>
</dbReference>
<keyword evidence="2" id="KW-1185">Reference proteome</keyword>
<sequence length="44" mass="4371">MGKTILVAGTLSFLAAVLVSLAARVEEALPGGPAQAHAIAAVER</sequence>
<name>A0ABV6CVM4_9SPHN</name>
<proteinExistence type="predicted"/>
<dbReference type="EMBL" id="JBHLWK010000013">
    <property type="protein sequence ID" value="MFC0204767.1"/>
    <property type="molecule type" value="Genomic_DNA"/>
</dbReference>
<evidence type="ECO:0000313" key="1">
    <source>
        <dbReference type="EMBL" id="MFC0204767.1"/>
    </source>
</evidence>
<reference evidence="1 2" key="1">
    <citation type="submission" date="2024-09" db="EMBL/GenBank/DDBJ databases">
        <authorList>
            <person name="Sun Q."/>
            <person name="Mori K."/>
        </authorList>
    </citation>
    <scope>NUCLEOTIDE SEQUENCE [LARGE SCALE GENOMIC DNA]</scope>
    <source>
        <strain evidence="1 2">CCM 7706</strain>
    </source>
</reference>
<organism evidence="1 2">
    <name type="scientific">Novosphingobium soli</name>
    <dbReference type="NCBI Taxonomy" id="574956"/>
    <lineage>
        <taxon>Bacteria</taxon>
        <taxon>Pseudomonadati</taxon>
        <taxon>Pseudomonadota</taxon>
        <taxon>Alphaproteobacteria</taxon>
        <taxon>Sphingomonadales</taxon>
        <taxon>Sphingomonadaceae</taxon>
        <taxon>Novosphingobium</taxon>
    </lineage>
</organism>